<evidence type="ECO:0000313" key="1">
    <source>
        <dbReference type="EMBL" id="MVO10615.1"/>
    </source>
</evidence>
<sequence>MESKINVIFRSCDIVNAVHNAPRPFDLDKKTLIKICFKSLYNSLKDYDYTITVLGDNLSDEMKQFFSKFDLKLIEGVYGNDKSIRETIKIAEQFNDDEWVYFCEDDYLHKPEAFQYIIDLIKNKERIVPGKIKIKQLLRKREITLLSIKRFFSKPNLIIHPCDYPDRYNLKYLSKNFIYHTDLCHWRQITDTTFTFVMQVKDVKKKKKVLLKSSYRANDRYLSKKMYGRSFFFKKFLCLSPLPSLSTHMHVETMSPLVNWKVLVDKISKEI</sequence>
<comment type="caution">
    <text evidence="1">The sequence shown here is derived from an EMBL/GenBank/DDBJ whole genome shotgun (WGS) entry which is preliminary data.</text>
</comment>
<dbReference type="AlphaFoldDB" id="A0A6I4IUX7"/>
<dbReference type="RefSeq" id="WP_140999039.1">
    <property type="nucleotide sequence ID" value="NZ_VDCZ01000013.1"/>
</dbReference>
<gene>
    <name evidence="1" type="ORF">GOQ30_15685</name>
</gene>
<keyword evidence="2" id="KW-1185">Reference proteome</keyword>
<reference evidence="2" key="1">
    <citation type="submission" date="2019-05" db="EMBL/GenBank/DDBJ databases">
        <title>Flavobacterium profundi sp. nov., isolated from a deep-sea seamount.</title>
        <authorList>
            <person name="Zhang D.-C."/>
        </authorList>
    </citation>
    <scope>NUCLEOTIDE SEQUENCE [LARGE SCALE GENOMIC DNA]</scope>
    <source>
        <strain evidence="2">TP390</strain>
    </source>
</reference>
<name>A0A6I4IUX7_9FLAO</name>
<evidence type="ECO:0008006" key="3">
    <source>
        <dbReference type="Google" id="ProtNLM"/>
    </source>
</evidence>
<dbReference type="EMBL" id="WQLW01000013">
    <property type="protein sequence ID" value="MVO10615.1"/>
    <property type="molecule type" value="Genomic_DNA"/>
</dbReference>
<evidence type="ECO:0000313" key="2">
    <source>
        <dbReference type="Proteomes" id="UP000431264"/>
    </source>
</evidence>
<dbReference type="OrthoDB" id="1351853at2"/>
<organism evidence="1 2">
    <name type="scientific">Flavobacterium profundi</name>
    <dbReference type="NCBI Taxonomy" id="1774945"/>
    <lineage>
        <taxon>Bacteria</taxon>
        <taxon>Pseudomonadati</taxon>
        <taxon>Bacteroidota</taxon>
        <taxon>Flavobacteriia</taxon>
        <taxon>Flavobacteriales</taxon>
        <taxon>Flavobacteriaceae</taxon>
        <taxon>Flavobacterium</taxon>
    </lineage>
</organism>
<proteinExistence type="predicted"/>
<dbReference type="Proteomes" id="UP000431264">
    <property type="component" value="Unassembled WGS sequence"/>
</dbReference>
<protein>
    <recommendedName>
        <fullName evidence="3">Glycosyltransferase 2-like domain-containing protein</fullName>
    </recommendedName>
</protein>
<accession>A0A6I4IUX7</accession>